<dbReference type="AlphaFoldDB" id="A0A553P1U6"/>
<evidence type="ECO:0000256" key="1">
    <source>
        <dbReference type="SAM" id="MobiDB-lite"/>
    </source>
</evidence>
<evidence type="ECO:0000313" key="5">
    <source>
        <dbReference type="Proteomes" id="UP000318571"/>
    </source>
</evidence>
<dbReference type="PANTHER" id="PTHR23278:SF19">
    <property type="entry name" value="OBSCURIN"/>
    <property type="match status" value="1"/>
</dbReference>
<feature type="region of interest" description="Disordered" evidence="1">
    <location>
        <begin position="900"/>
        <end position="955"/>
    </location>
</feature>
<feature type="domain" description="Ig-like" evidence="3">
    <location>
        <begin position="443"/>
        <end position="535"/>
    </location>
</feature>
<dbReference type="STRING" id="6832.A0A553P1U6"/>
<name>A0A553P1U6_TIGCA</name>
<feature type="compositionally biased region" description="Low complexity" evidence="1">
    <location>
        <begin position="1074"/>
        <end position="1107"/>
    </location>
</feature>
<keyword evidence="5" id="KW-1185">Reference proteome</keyword>
<proteinExistence type="predicted"/>
<dbReference type="SMART" id="SM00408">
    <property type="entry name" value="IGc2"/>
    <property type="match status" value="2"/>
</dbReference>
<feature type="compositionally biased region" description="Low complexity" evidence="1">
    <location>
        <begin position="906"/>
        <end position="925"/>
    </location>
</feature>
<feature type="compositionally biased region" description="Low complexity" evidence="1">
    <location>
        <begin position="934"/>
        <end position="943"/>
    </location>
</feature>
<protein>
    <recommendedName>
        <fullName evidence="3">Ig-like domain-containing protein</fullName>
    </recommendedName>
</protein>
<dbReference type="InterPro" id="IPR013783">
    <property type="entry name" value="Ig-like_fold"/>
</dbReference>
<dbReference type="InterPro" id="IPR007110">
    <property type="entry name" value="Ig-like_dom"/>
</dbReference>
<dbReference type="Proteomes" id="UP000318571">
    <property type="component" value="Chromosome 7"/>
</dbReference>
<feature type="domain" description="Ig-like" evidence="3">
    <location>
        <begin position="336"/>
        <end position="438"/>
    </location>
</feature>
<feature type="domain" description="Ig-like" evidence="3">
    <location>
        <begin position="14"/>
        <end position="144"/>
    </location>
</feature>
<dbReference type="PANTHER" id="PTHR23278">
    <property type="entry name" value="SIDESTEP PROTEIN"/>
    <property type="match status" value="1"/>
</dbReference>
<feature type="region of interest" description="Disordered" evidence="1">
    <location>
        <begin position="774"/>
        <end position="795"/>
    </location>
</feature>
<dbReference type="SUPFAM" id="SSF48726">
    <property type="entry name" value="Immunoglobulin"/>
    <property type="match status" value="3"/>
</dbReference>
<dbReference type="PROSITE" id="PS50835">
    <property type="entry name" value="IG_LIKE"/>
    <property type="match status" value="3"/>
</dbReference>
<reference evidence="4 5" key="1">
    <citation type="journal article" date="2018" name="Nat. Ecol. Evol.">
        <title>Genomic signatures of mitonuclear coevolution across populations of Tigriopus californicus.</title>
        <authorList>
            <person name="Barreto F.S."/>
            <person name="Watson E.T."/>
            <person name="Lima T.G."/>
            <person name="Willett C.S."/>
            <person name="Edmands S."/>
            <person name="Li W."/>
            <person name="Burton R.S."/>
        </authorList>
    </citation>
    <scope>NUCLEOTIDE SEQUENCE [LARGE SCALE GENOMIC DNA]</scope>
    <source>
        <strain evidence="4 5">San Diego</strain>
    </source>
</reference>
<dbReference type="SMART" id="SM00409">
    <property type="entry name" value="IG"/>
    <property type="match status" value="3"/>
</dbReference>
<dbReference type="Pfam" id="PF13927">
    <property type="entry name" value="Ig_3"/>
    <property type="match status" value="1"/>
</dbReference>
<keyword evidence="2" id="KW-1133">Transmembrane helix</keyword>
<feature type="transmembrane region" description="Helical" evidence="2">
    <location>
        <begin position="807"/>
        <end position="831"/>
    </location>
</feature>
<accession>A0A553P1U6</accession>
<dbReference type="Gene3D" id="2.60.40.10">
    <property type="entry name" value="Immunoglobulins"/>
    <property type="match status" value="4"/>
</dbReference>
<comment type="caution">
    <text evidence="4">The sequence shown here is derived from an EMBL/GenBank/DDBJ whole genome shotgun (WGS) entry which is preliminary data.</text>
</comment>
<feature type="compositionally biased region" description="Polar residues" evidence="1">
    <location>
        <begin position="1127"/>
        <end position="1136"/>
    </location>
</feature>
<dbReference type="CDD" id="cd00096">
    <property type="entry name" value="Ig"/>
    <property type="match status" value="1"/>
</dbReference>
<organism evidence="4 5">
    <name type="scientific">Tigriopus californicus</name>
    <name type="common">Marine copepod</name>
    <dbReference type="NCBI Taxonomy" id="6832"/>
    <lineage>
        <taxon>Eukaryota</taxon>
        <taxon>Metazoa</taxon>
        <taxon>Ecdysozoa</taxon>
        <taxon>Arthropoda</taxon>
        <taxon>Crustacea</taxon>
        <taxon>Multicrustacea</taxon>
        <taxon>Hexanauplia</taxon>
        <taxon>Copepoda</taxon>
        <taxon>Harpacticoida</taxon>
        <taxon>Harpacticidae</taxon>
        <taxon>Tigriopus</taxon>
    </lineage>
</organism>
<gene>
    <name evidence="4" type="ORF">TCAL_04736</name>
</gene>
<keyword evidence="2" id="KW-0472">Membrane</keyword>
<keyword evidence="2" id="KW-0812">Transmembrane</keyword>
<dbReference type="InterPro" id="IPR003598">
    <property type="entry name" value="Ig_sub2"/>
</dbReference>
<dbReference type="InterPro" id="IPR003599">
    <property type="entry name" value="Ig_sub"/>
</dbReference>
<dbReference type="InterPro" id="IPR036179">
    <property type="entry name" value="Ig-like_dom_sf"/>
</dbReference>
<feature type="region of interest" description="Disordered" evidence="1">
    <location>
        <begin position="1058"/>
        <end position="1136"/>
    </location>
</feature>
<dbReference type="EMBL" id="VCGU01000008">
    <property type="protein sequence ID" value="TRY71665.1"/>
    <property type="molecule type" value="Genomic_DNA"/>
</dbReference>
<evidence type="ECO:0000313" key="4">
    <source>
        <dbReference type="EMBL" id="TRY71665.1"/>
    </source>
</evidence>
<sequence length="1136" mass="126854">MAYTHQELQAYYIPHWHEKSKSGLIGVIGYAAEIPCQVTPLSDTDAPHLILWYKDIFGTPIYSFDMRKDLSGRHWMDTRILGNRASFHIEKTDFKTRNGTSIYKSFLRIDNTFVQKSRKSDAGPYRCRVDFKEAPTRNVKVKLSLIGDPLPELQWWRLEPVERAGSLRGQEVESSKMQLKGEPTRIEGNLVRRTLKLERLQRQDFGLVLGCSATNTDLVPSPQTMLKINMLLPPIRAKIEREWSYFLAGKTYNISCQIQGSNPAAYAKVKIGNRELKLLDDQNESEVQGRKSTIRVVFVPTVDDHDEFLSCRGENPHLTTNNAVEDQWKITVQYVPKVTLNLVDYPAQKVELNENDNLEMKCVIDANPKAHVVHWRKDGIALNGGPGLTMRNVMMESERQSSSILLLEDVQADKTTGNYTCVGENLLGRGSSNPLEVRVKYPPKCARSGSLLHYVRVGQKVDLPCVVGAFPLENIQFEWSFYHVHDKNLNKEAIWTRSPGANDPLQNNLQYQPNSTKDYGTLHCRASNVAGRQVTPCIFEIKPKGAPKVEDCEVVATGLKWVRLQCLIDSPYEPLLPEGHGYGTRVKFLVVNSENESLKFYYLRTNGVNCRITAFEENSPDINSNKLGKDGRPLVAPPETGVEIESFVLTSVQSSALEHTGLRDLRRADVTLSGLSSGSRYRLQVTAFNSLSEAEARERLTSNEPQMFEIAVTTLTEPDPIILRKKVEENANGIPPIADDISNVVSSDTNRRPWSAEDNSLPPDEVMVVEVEASSMPSKIMKPPRGPRPNEKSDQPLLIPINDPIRLLPIIGVLAIVVIVLILIAVMIVVIMRSRNYNAGDPSAKTHVGFNRSLDFDIDGDQDGDENSVDKAIRKNLESLAKVDSYEQLNNVRFEGFSSLERRRSNTNSSSTSSSNHNHPTSPNRKSNLLIEVTPKSSTTSSYSDRRRSQSLLESDLDFDPRRSLTKAYVHSTEVPVGPLCIIEDDFSESRPDLEENASTSKTEDHFPFREAIQAPTAVSRIEQLTILTTQVLHSPPKKEVTFAPLVQEMEPDDLNLLHSEYSSGDSTSKSEEGTISSSSSHTTEAANPSGSSSSSSSLVSSTSQSSKVDGKKKSQQTLDLKRRSSDSTLESECLI</sequence>
<evidence type="ECO:0000259" key="3">
    <source>
        <dbReference type="PROSITE" id="PS50835"/>
    </source>
</evidence>
<evidence type="ECO:0000256" key="2">
    <source>
        <dbReference type="SAM" id="Phobius"/>
    </source>
</evidence>